<dbReference type="AlphaFoldDB" id="A0AAX4HG55"/>
<sequence length="753" mass="85371">MAPSKEQPQATKKAKLYNSRTIRAENADPSLRNGILNTSEYITSREFEIRSFEVSQHNTRNAASTRIFQSLPRTLRRRTASHNVKRIPPRLRKRALHEMNSSGLSKVSKKRRTGRQLHYLKTRKKLLQIAWKLRRLKAPISSSEGTIKERISDLNRQLNLAQKETKNRLNNTNGAYDNISTNKLCAPRIGVKYGNRQRKFAWTPNHIWHAKRFHMFKRWGWHMPLSPNQKCFRAVTRASGEYAVGCDTSYYGSLVIRCPDLETAKTAINTFTVYNKTIPSDILGGEKAYNDWLYLDEKQAALVSGFFEPRQNSLLIRLHPADYVRCFEAILEWAQQQKGVEVDDCRYALGSIELRGPAALNYLAKIACGQTSEGSLGTLLEYGKHFDSNLVPVGTVIACFVRDPSLLTGAAHVPFDTGHKTSSSKTESKFKQLLVEMSSTVDHDASEALLVSEKRSEAYENMHAWKAARKTGSKKQSKLTPALIYKLRSGAWCIIMPWFFIQPLWMRLQETTLNRFQSVGYRQMHQLDTEAMRAHYPHDFPFTVAGYQEHQLNSTSIQIARDKLPSSKKSCHEKTEDLISSGCDWWSLQKWIFGQMLLGSLLDKTFNFGEFNGEHNRVVRNSKDLMLVIHSLRRPNDVHIPVASFNAGNAIHKAFVEGSFKPDISKFPALPVIQIALLPTKRGTIKNNARIYSRANESSHDSLVGFVTSALFNQHLGNPSAIGVVSAQLRDSKVVYVRNVGCTTFIAARLSLL</sequence>
<dbReference type="InterPro" id="IPR039182">
    <property type="entry name" value="Pop1"/>
</dbReference>
<dbReference type="RefSeq" id="XP_062879006.1">
    <property type="nucleotide sequence ID" value="XM_063022936.1"/>
</dbReference>
<dbReference type="GO" id="GO:0005655">
    <property type="term" value="C:nucleolar ribonuclease P complex"/>
    <property type="evidence" value="ECO:0007669"/>
    <property type="project" value="InterPro"/>
</dbReference>
<dbReference type="GO" id="GO:0001682">
    <property type="term" value="P:tRNA 5'-leader removal"/>
    <property type="evidence" value="ECO:0007669"/>
    <property type="project" value="InterPro"/>
</dbReference>
<keyword evidence="3" id="KW-0539">Nucleus</keyword>
<evidence type="ECO:0000259" key="4">
    <source>
        <dbReference type="Pfam" id="PF06978"/>
    </source>
</evidence>
<dbReference type="Pfam" id="PF06978">
    <property type="entry name" value="POP1_N"/>
    <property type="match status" value="1"/>
</dbReference>
<dbReference type="PANTHER" id="PTHR22731">
    <property type="entry name" value="RIBONUCLEASES P/MRP PROTEIN SUBUNIT POP1"/>
    <property type="match status" value="1"/>
</dbReference>
<dbReference type="InterPro" id="IPR012590">
    <property type="entry name" value="POPLD_dom"/>
</dbReference>
<dbReference type="SUPFAM" id="SSF103025">
    <property type="entry name" value="Folate-binding domain"/>
    <property type="match status" value="1"/>
</dbReference>
<comment type="subcellular location">
    <subcellularLocation>
        <location evidence="1">Nucleus</location>
    </subcellularLocation>
</comment>
<dbReference type="PANTHER" id="PTHR22731:SF3">
    <property type="entry name" value="RIBONUCLEASES P_MRP PROTEIN SUBUNIT POP1"/>
    <property type="match status" value="1"/>
</dbReference>
<reference evidence="6 7" key="1">
    <citation type="submission" date="2023-10" db="EMBL/GenBank/DDBJ databases">
        <title>Draft Genome Sequence of Candida saopaulonensis from a very Premature Infant with Sepsis.</title>
        <authorList>
            <person name="Ning Y."/>
            <person name="Dai R."/>
            <person name="Xiao M."/>
            <person name="Xu Y."/>
            <person name="Yan Q."/>
            <person name="Zhang L."/>
        </authorList>
    </citation>
    <scope>NUCLEOTIDE SEQUENCE [LARGE SCALE GENOMIC DNA]</scope>
    <source>
        <strain evidence="6 7">19XY460</strain>
    </source>
</reference>
<dbReference type="KEGG" id="asau:88175046"/>
<keyword evidence="2" id="KW-0819">tRNA processing</keyword>
<evidence type="ECO:0000313" key="6">
    <source>
        <dbReference type="EMBL" id="WPK26625.1"/>
    </source>
</evidence>
<evidence type="ECO:0000313" key="7">
    <source>
        <dbReference type="Proteomes" id="UP001338582"/>
    </source>
</evidence>
<dbReference type="EMBL" id="CP138898">
    <property type="protein sequence ID" value="WPK26625.1"/>
    <property type="molecule type" value="Genomic_DNA"/>
</dbReference>
<organism evidence="6 7">
    <name type="scientific">Australozyma saopauloensis</name>
    <dbReference type="NCBI Taxonomy" id="291208"/>
    <lineage>
        <taxon>Eukaryota</taxon>
        <taxon>Fungi</taxon>
        <taxon>Dikarya</taxon>
        <taxon>Ascomycota</taxon>
        <taxon>Saccharomycotina</taxon>
        <taxon>Pichiomycetes</taxon>
        <taxon>Metschnikowiaceae</taxon>
        <taxon>Australozyma</taxon>
    </lineage>
</organism>
<feature type="domain" description="Pop1 N-terminal" evidence="4">
    <location>
        <begin position="41"/>
        <end position="257"/>
    </location>
</feature>
<dbReference type="Proteomes" id="UP001338582">
    <property type="component" value="Chromosome 5"/>
</dbReference>
<dbReference type="Pfam" id="PF08170">
    <property type="entry name" value="POPLD"/>
    <property type="match status" value="1"/>
</dbReference>
<evidence type="ECO:0000259" key="5">
    <source>
        <dbReference type="Pfam" id="PF08170"/>
    </source>
</evidence>
<evidence type="ECO:0000256" key="2">
    <source>
        <dbReference type="ARBA" id="ARBA00022694"/>
    </source>
</evidence>
<dbReference type="InterPro" id="IPR009723">
    <property type="entry name" value="Pop1_N"/>
</dbReference>
<dbReference type="GeneID" id="88175046"/>
<evidence type="ECO:0000256" key="1">
    <source>
        <dbReference type="ARBA" id="ARBA00004123"/>
    </source>
</evidence>
<feature type="domain" description="POPLD" evidence="5">
    <location>
        <begin position="492"/>
        <end position="585"/>
    </location>
</feature>
<accession>A0AAX4HG55</accession>
<keyword evidence="7" id="KW-1185">Reference proteome</keyword>
<gene>
    <name evidence="6" type="ORF">PUMCH_003983</name>
</gene>
<proteinExistence type="predicted"/>
<dbReference type="GO" id="GO:0000172">
    <property type="term" value="C:ribonuclease MRP complex"/>
    <property type="evidence" value="ECO:0007669"/>
    <property type="project" value="InterPro"/>
</dbReference>
<evidence type="ECO:0000256" key="3">
    <source>
        <dbReference type="ARBA" id="ARBA00023242"/>
    </source>
</evidence>
<name>A0AAX4HG55_9ASCO</name>
<protein>
    <submittedName>
        <fullName evidence="6">Uncharacterized protein</fullName>
    </submittedName>
</protein>